<keyword evidence="2 4" id="KW-0863">Zinc-finger</keyword>
<name>A0A5C3M784_9AGAR</name>
<gene>
    <name evidence="8" type="ORF">BDQ12DRAFT_681070</name>
</gene>
<dbReference type="Pfam" id="PF13445">
    <property type="entry name" value="zf-RING_UBOX"/>
    <property type="match status" value="1"/>
</dbReference>
<keyword evidence="5" id="KW-0175">Coiled coil</keyword>
<dbReference type="EMBL" id="ML213598">
    <property type="protein sequence ID" value="TFK39708.1"/>
    <property type="molecule type" value="Genomic_DNA"/>
</dbReference>
<dbReference type="Gene3D" id="3.30.40.10">
    <property type="entry name" value="Zinc/RING finger domain, C3HC4 (zinc finger)"/>
    <property type="match status" value="1"/>
</dbReference>
<evidence type="ECO:0000313" key="9">
    <source>
        <dbReference type="Proteomes" id="UP000308652"/>
    </source>
</evidence>
<evidence type="ECO:0000256" key="6">
    <source>
        <dbReference type="SAM" id="MobiDB-lite"/>
    </source>
</evidence>
<dbReference type="STRING" id="68775.A0A5C3M784"/>
<evidence type="ECO:0000256" key="2">
    <source>
        <dbReference type="ARBA" id="ARBA00022771"/>
    </source>
</evidence>
<reference evidence="8 9" key="1">
    <citation type="journal article" date="2019" name="Nat. Ecol. Evol.">
        <title>Megaphylogeny resolves global patterns of mushroom evolution.</title>
        <authorList>
            <person name="Varga T."/>
            <person name="Krizsan K."/>
            <person name="Foldi C."/>
            <person name="Dima B."/>
            <person name="Sanchez-Garcia M."/>
            <person name="Sanchez-Ramirez S."/>
            <person name="Szollosi G.J."/>
            <person name="Szarkandi J.G."/>
            <person name="Papp V."/>
            <person name="Albert L."/>
            <person name="Andreopoulos W."/>
            <person name="Angelini C."/>
            <person name="Antonin V."/>
            <person name="Barry K.W."/>
            <person name="Bougher N.L."/>
            <person name="Buchanan P."/>
            <person name="Buyck B."/>
            <person name="Bense V."/>
            <person name="Catcheside P."/>
            <person name="Chovatia M."/>
            <person name="Cooper J."/>
            <person name="Damon W."/>
            <person name="Desjardin D."/>
            <person name="Finy P."/>
            <person name="Geml J."/>
            <person name="Haridas S."/>
            <person name="Hughes K."/>
            <person name="Justo A."/>
            <person name="Karasinski D."/>
            <person name="Kautmanova I."/>
            <person name="Kiss B."/>
            <person name="Kocsube S."/>
            <person name="Kotiranta H."/>
            <person name="LaButti K.M."/>
            <person name="Lechner B.E."/>
            <person name="Liimatainen K."/>
            <person name="Lipzen A."/>
            <person name="Lukacs Z."/>
            <person name="Mihaltcheva S."/>
            <person name="Morgado L.N."/>
            <person name="Niskanen T."/>
            <person name="Noordeloos M.E."/>
            <person name="Ohm R.A."/>
            <person name="Ortiz-Santana B."/>
            <person name="Ovrebo C."/>
            <person name="Racz N."/>
            <person name="Riley R."/>
            <person name="Savchenko A."/>
            <person name="Shiryaev A."/>
            <person name="Soop K."/>
            <person name="Spirin V."/>
            <person name="Szebenyi C."/>
            <person name="Tomsovsky M."/>
            <person name="Tulloss R.E."/>
            <person name="Uehling J."/>
            <person name="Grigoriev I.V."/>
            <person name="Vagvolgyi C."/>
            <person name="Papp T."/>
            <person name="Martin F.M."/>
            <person name="Miettinen O."/>
            <person name="Hibbett D.S."/>
            <person name="Nagy L.G."/>
        </authorList>
    </citation>
    <scope>NUCLEOTIDE SEQUENCE [LARGE SCALE GENOMIC DNA]</scope>
    <source>
        <strain evidence="8 9">CBS 166.37</strain>
    </source>
</reference>
<sequence>MSSQCSICLSNYKDPVCIPCGHIYCTRCLSDYVNNPANEGMTCACPTCRTEFNLVTPDVTYLPKKFHPFVVPSVRRVYLDTGNTAALQKKLTKAQARIQKLEQDQETLLAQCEHKLQLMQVHREGERELRVENDELKEEMDELSTRLTEMEERLAEAEEGKNALRVKYSALKVRHADLQSRYAGEKSSEPQRRGCNTNQSANTSVLLADFSRGKSQAGPSNHYPDESLMDMNNRPMRPLPRVRCTRARSASPPPNFTERPKRARMSEGTNLRLRNVS</sequence>
<accession>A0A5C3M784</accession>
<dbReference type="PROSITE" id="PS50089">
    <property type="entry name" value="ZF_RING_2"/>
    <property type="match status" value="1"/>
</dbReference>
<dbReference type="SMART" id="SM00184">
    <property type="entry name" value="RING"/>
    <property type="match status" value="1"/>
</dbReference>
<evidence type="ECO:0000256" key="1">
    <source>
        <dbReference type="ARBA" id="ARBA00022723"/>
    </source>
</evidence>
<feature type="region of interest" description="Disordered" evidence="6">
    <location>
        <begin position="244"/>
        <end position="277"/>
    </location>
</feature>
<dbReference type="AlphaFoldDB" id="A0A5C3M784"/>
<protein>
    <recommendedName>
        <fullName evidence="7">RING-type domain-containing protein</fullName>
    </recommendedName>
</protein>
<keyword evidence="3" id="KW-0862">Zinc</keyword>
<dbReference type="OrthoDB" id="6270329at2759"/>
<feature type="coiled-coil region" evidence="5">
    <location>
        <begin position="84"/>
        <end position="167"/>
    </location>
</feature>
<feature type="region of interest" description="Disordered" evidence="6">
    <location>
        <begin position="211"/>
        <end position="232"/>
    </location>
</feature>
<evidence type="ECO:0000259" key="7">
    <source>
        <dbReference type="PROSITE" id="PS50089"/>
    </source>
</evidence>
<feature type="compositionally biased region" description="Basic and acidic residues" evidence="6">
    <location>
        <begin position="180"/>
        <end position="192"/>
    </location>
</feature>
<dbReference type="GO" id="GO:0008270">
    <property type="term" value="F:zinc ion binding"/>
    <property type="evidence" value="ECO:0007669"/>
    <property type="project" value="UniProtKB-KW"/>
</dbReference>
<proteinExistence type="predicted"/>
<keyword evidence="9" id="KW-1185">Reference proteome</keyword>
<dbReference type="Gene3D" id="1.10.287.1490">
    <property type="match status" value="1"/>
</dbReference>
<organism evidence="8 9">
    <name type="scientific">Crucibulum laeve</name>
    <dbReference type="NCBI Taxonomy" id="68775"/>
    <lineage>
        <taxon>Eukaryota</taxon>
        <taxon>Fungi</taxon>
        <taxon>Dikarya</taxon>
        <taxon>Basidiomycota</taxon>
        <taxon>Agaricomycotina</taxon>
        <taxon>Agaricomycetes</taxon>
        <taxon>Agaricomycetidae</taxon>
        <taxon>Agaricales</taxon>
        <taxon>Agaricineae</taxon>
        <taxon>Nidulariaceae</taxon>
        <taxon>Crucibulum</taxon>
    </lineage>
</organism>
<dbReference type="InterPro" id="IPR017907">
    <property type="entry name" value="Znf_RING_CS"/>
</dbReference>
<evidence type="ECO:0000313" key="8">
    <source>
        <dbReference type="EMBL" id="TFK39708.1"/>
    </source>
</evidence>
<dbReference type="PROSITE" id="PS00518">
    <property type="entry name" value="ZF_RING_1"/>
    <property type="match status" value="1"/>
</dbReference>
<dbReference type="InterPro" id="IPR027370">
    <property type="entry name" value="Znf-RING_euk"/>
</dbReference>
<evidence type="ECO:0000256" key="5">
    <source>
        <dbReference type="SAM" id="Coils"/>
    </source>
</evidence>
<evidence type="ECO:0000256" key="3">
    <source>
        <dbReference type="ARBA" id="ARBA00022833"/>
    </source>
</evidence>
<feature type="region of interest" description="Disordered" evidence="6">
    <location>
        <begin position="180"/>
        <end position="199"/>
    </location>
</feature>
<dbReference type="InterPro" id="IPR013083">
    <property type="entry name" value="Znf_RING/FYVE/PHD"/>
</dbReference>
<dbReference type="Proteomes" id="UP000308652">
    <property type="component" value="Unassembled WGS sequence"/>
</dbReference>
<dbReference type="SUPFAM" id="SSF57850">
    <property type="entry name" value="RING/U-box"/>
    <property type="match status" value="1"/>
</dbReference>
<evidence type="ECO:0000256" key="4">
    <source>
        <dbReference type="PROSITE-ProRule" id="PRU00175"/>
    </source>
</evidence>
<feature type="domain" description="RING-type" evidence="7">
    <location>
        <begin position="5"/>
        <end position="49"/>
    </location>
</feature>
<keyword evidence="1" id="KW-0479">Metal-binding</keyword>
<dbReference type="InterPro" id="IPR001841">
    <property type="entry name" value="Znf_RING"/>
</dbReference>